<keyword evidence="3 8" id="KW-0808">Transferase</keyword>
<protein>
    <recommendedName>
        <fullName evidence="1">non-specific serine/threonine protein kinase</fullName>
        <ecNumber evidence="1">2.7.11.1</ecNumber>
    </recommendedName>
</protein>
<gene>
    <name evidence="8" type="primary">kaiC</name>
    <name evidence="8" type="ORF">ROA7023_04005</name>
</gene>
<dbReference type="Proteomes" id="UP000193900">
    <property type="component" value="Unassembled WGS sequence"/>
</dbReference>
<evidence type="ECO:0000256" key="3">
    <source>
        <dbReference type="ARBA" id="ARBA00022679"/>
    </source>
</evidence>
<dbReference type="OrthoDB" id="9787927at2"/>
<keyword evidence="6" id="KW-0378">Hydrolase</keyword>
<dbReference type="EMBL" id="FWFZ01000036">
    <property type="protein sequence ID" value="SLN75630.1"/>
    <property type="molecule type" value="Genomic_DNA"/>
</dbReference>
<dbReference type="SUPFAM" id="SSF52540">
    <property type="entry name" value="P-loop containing nucleoside triphosphate hydrolases"/>
    <property type="match status" value="2"/>
</dbReference>
<keyword evidence="5 8" id="KW-0418">Kinase</keyword>
<evidence type="ECO:0000259" key="7">
    <source>
        <dbReference type="PROSITE" id="PS51146"/>
    </source>
</evidence>
<evidence type="ECO:0000256" key="1">
    <source>
        <dbReference type="ARBA" id="ARBA00012513"/>
    </source>
</evidence>
<dbReference type="GO" id="GO:0016787">
    <property type="term" value="F:hydrolase activity"/>
    <property type="evidence" value="ECO:0007669"/>
    <property type="project" value="UniProtKB-KW"/>
</dbReference>
<dbReference type="InterPro" id="IPR003593">
    <property type="entry name" value="AAA+_ATPase"/>
</dbReference>
<dbReference type="InterPro" id="IPR025662">
    <property type="entry name" value="Sigma_54_int_dom_ATP-bd_1"/>
</dbReference>
<dbReference type="InterPro" id="IPR014774">
    <property type="entry name" value="KaiC-like_dom"/>
</dbReference>
<keyword evidence="4" id="KW-0677">Repeat</keyword>
<dbReference type="PROSITE" id="PS00675">
    <property type="entry name" value="SIGMA54_INTERACT_1"/>
    <property type="match status" value="1"/>
</dbReference>
<accession>A0A1Y5TX42</accession>
<evidence type="ECO:0000313" key="8">
    <source>
        <dbReference type="EMBL" id="SLN75630.1"/>
    </source>
</evidence>
<dbReference type="PANTHER" id="PTHR42926">
    <property type="match status" value="1"/>
</dbReference>
<organism evidence="8 9">
    <name type="scientific">Roseisalinus antarcticus</name>
    <dbReference type="NCBI Taxonomy" id="254357"/>
    <lineage>
        <taxon>Bacteria</taxon>
        <taxon>Pseudomonadati</taxon>
        <taxon>Pseudomonadota</taxon>
        <taxon>Alphaproteobacteria</taxon>
        <taxon>Rhodobacterales</taxon>
        <taxon>Roseobacteraceae</taxon>
        <taxon>Roseisalinus</taxon>
    </lineage>
</organism>
<dbReference type="GO" id="GO:0005524">
    <property type="term" value="F:ATP binding"/>
    <property type="evidence" value="ECO:0007669"/>
    <property type="project" value="InterPro"/>
</dbReference>
<dbReference type="Pfam" id="PF06745">
    <property type="entry name" value="ATPase"/>
    <property type="match status" value="2"/>
</dbReference>
<feature type="domain" description="KaiC" evidence="7">
    <location>
        <begin position="249"/>
        <end position="481"/>
    </location>
</feature>
<evidence type="ECO:0000313" key="9">
    <source>
        <dbReference type="Proteomes" id="UP000193900"/>
    </source>
</evidence>
<dbReference type="GO" id="GO:0004674">
    <property type="term" value="F:protein serine/threonine kinase activity"/>
    <property type="evidence" value="ECO:0007669"/>
    <property type="project" value="UniProtKB-EC"/>
</dbReference>
<dbReference type="SMART" id="SM00382">
    <property type="entry name" value="AAA"/>
    <property type="match status" value="2"/>
</dbReference>
<dbReference type="InterPro" id="IPR051347">
    <property type="entry name" value="Circadian_clock_KaiC-rel"/>
</dbReference>
<dbReference type="InterPro" id="IPR030665">
    <property type="entry name" value="KaiC"/>
</dbReference>
<reference evidence="8 9" key="1">
    <citation type="submission" date="2017-03" db="EMBL/GenBank/DDBJ databases">
        <authorList>
            <person name="Afonso C.L."/>
            <person name="Miller P.J."/>
            <person name="Scott M.A."/>
            <person name="Spackman E."/>
            <person name="Goraichik I."/>
            <person name="Dimitrov K.M."/>
            <person name="Suarez D.L."/>
            <person name="Swayne D.E."/>
        </authorList>
    </citation>
    <scope>NUCLEOTIDE SEQUENCE [LARGE SCALE GENOMIC DNA]</scope>
    <source>
        <strain evidence="8 9">CECT 7023</strain>
    </source>
</reference>
<keyword evidence="9" id="KW-1185">Reference proteome</keyword>
<feature type="domain" description="KaiC" evidence="7">
    <location>
        <begin position="11"/>
        <end position="247"/>
    </location>
</feature>
<name>A0A1Y5TX42_9RHOB</name>
<dbReference type="RefSeq" id="WP_159458609.1">
    <property type="nucleotide sequence ID" value="NZ_FWFZ01000036.1"/>
</dbReference>
<dbReference type="InterPro" id="IPR010624">
    <property type="entry name" value="KaiC_dom"/>
</dbReference>
<keyword evidence="2" id="KW-0597">Phosphoprotein</keyword>
<proteinExistence type="predicted"/>
<dbReference type="AlphaFoldDB" id="A0A1Y5TX42"/>
<sequence length="487" mass="53484">MKMTQDDEGEKHVPTGISGLDRILIGGYPAGRIMLVEGAPGTGKTTLALQFLIEGARRGKKAMFFSIAQSHLELDMIAESHGFDMSQVDTLTPELGHDGSSRVFSVDSDQADLVGLMDELNRELDKHKPDLFVFDSLLELRLLTQQETHYRRELLALRRKLREIGCTSLLVDHLEPQWGERNAEGIVHGVIKLDSVTPPIGVVRQRLTVTKLRGAPFVQGYHDFRIGTGGMVVYPRVIPKDAEPVTMEEMLEPSHDGLRDMLGGGLEFGSTLLIAGQSGTGKSTLATVLASDAGKRGLTSAMFLFEERTAVLRQRSRQVGIELAEQEEHGRVLLQHFDPAELSTGEFSNAVLSAVNEGARVIVIDSLSGYLEALPDQSHALIHLHTLIKHLAMREVLVIVTISQSGLLGEPPATQLNSSFIADSVILLRQYESNSEIRRSIAVLKKRQGDHLRNIQELVIRPGAVEIRHVSAETEKRTKSESTLGGS</sequence>
<dbReference type="PANTHER" id="PTHR42926:SF1">
    <property type="entry name" value="CIRCADIAN CLOCK OSCILLATOR PROTEIN KAIC 1"/>
    <property type="match status" value="1"/>
</dbReference>
<dbReference type="InterPro" id="IPR027417">
    <property type="entry name" value="P-loop_NTPase"/>
</dbReference>
<evidence type="ECO:0000256" key="4">
    <source>
        <dbReference type="ARBA" id="ARBA00022737"/>
    </source>
</evidence>
<evidence type="ECO:0000256" key="5">
    <source>
        <dbReference type="ARBA" id="ARBA00022777"/>
    </source>
</evidence>
<dbReference type="EC" id="2.7.11.1" evidence="1"/>
<evidence type="ECO:0000256" key="2">
    <source>
        <dbReference type="ARBA" id="ARBA00022553"/>
    </source>
</evidence>
<dbReference type="PROSITE" id="PS51146">
    <property type="entry name" value="KAIC"/>
    <property type="match status" value="2"/>
</dbReference>
<dbReference type="Gene3D" id="3.40.50.300">
    <property type="entry name" value="P-loop containing nucleotide triphosphate hydrolases"/>
    <property type="match status" value="2"/>
</dbReference>
<dbReference type="PIRSF" id="PIRSF039117">
    <property type="entry name" value="KaiC"/>
    <property type="match status" value="1"/>
</dbReference>
<evidence type="ECO:0000256" key="6">
    <source>
        <dbReference type="ARBA" id="ARBA00022801"/>
    </source>
</evidence>